<keyword evidence="6" id="KW-1185">Reference proteome</keyword>
<dbReference type="PANTHER" id="PTHR45024:SF2">
    <property type="entry name" value="SCP2 DOMAIN-CONTAINING PROTEIN"/>
    <property type="match status" value="1"/>
</dbReference>
<sequence length="288" mass="30301">MGLLEGKVAIITGAGRGLGEAYARLLAREGAAVVVNDIGKREDGSPAAGYVAESIRSDGGKAAPHVGDVSTVDGGQSLLQTALEAFGRVDILINNAGILRDKSLLKLEEADWDLVVKVNLKSMYAVTRPVFSWMKENGHGGVIVNTSSVSALAGNFGQTNYGASKGGVWGFSNVLTEEGRKYGIRVWTLAPAALSVLTAALLPDEAKAELAPEHVAPVVLYMVSELSGTRTGHCLFASGQRIRELKLVAAEGIPGRGRNAALDARSLAQHEDRIFRPEPALTIADFGK</sequence>
<evidence type="ECO:0000313" key="6">
    <source>
        <dbReference type="Proteomes" id="UP000245812"/>
    </source>
</evidence>
<protein>
    <submittedName>
        <fullName evidence="5">NAD(P)-dependent dehydrogenase (Short-subunit alcohol dehydrogenase family)</fullName>
    </submittedName>
</protein>
<dbReference type="InterPro" id="IPR051687">
    <property type="entry name" value="Peroxisomal_Beta-Oxidation"/>
</dbReference>
<dbReference type="PRINTS" id="PR00080">
    <property type="entry name" value="SDRFAMILY"/>
</dbReference>
<dbReference type="RefSeq" id="WP_109722509.1">
    <property type="nucleotide sequence ID" value="NZ_MSZV01000069.1"/>
</dbReference>
<comment type="caution">
    <text evidence="5">The sequence shown here is derived from an EMBL/GenBank/DDBJ whole genome shotgun (WGS) entry which is preliminary data.</text>
</comment>
<dbReference type="InterPro" id="IPR036291">
    <property type="entry name" value="NAD(P)-bd_dom_sf"/>
</dbReference>
<name>A0A316IGW2_9GAMM</name>
<accession>A0A316IGW2</accession>
<evidence type="ECO:0000256" key="1">
    <source>
        <dbReference type="ARBA" id="ARBA00006484"/>
    </source>
</evidence>
<dbReference type="SUPFAM" id="SSF51735">
    <property type="entry name" value="NAD(P)-binding Rossmann-fold domains"/>
    <property type="match status" value="1"/>
</dbReference>
<dbReference type="Proteomes" id="UP000245812">
    <property type="component" value="Unassembled WGS sequence"/>
</dbReference>
<feature type="domain" description="Ketoreductase" evidence="4">
    <location>
        <begin position="7"/>
        <end position="206"/>
    </location>
</feature>
<dbReference type="FunFam" id="3.40.50.720:FF:000084">
    <property type="entry name" value="Short-chain dehydrogenase reductase"/>
    <property type="match status" value="1"/>
</dbReference>
<dbReference type="InterPro" id="IPR057326">
    <property type="entry name" value="KR_dom"/>
</dbReference>
<dbReference type="GO" id="GO:0016491">
    <property type="term" value="F:oxidoreductase activity"/>
    <property type="evidence" value="ECO:0007669"/>
    <property type="project" value="UniProtKB-KW"/>
</dbReference>
<gene>
    <name evidence="5" type="ORF">C7456_10335</name>
</gene>
<evidence type="ECO:0000256" key="3">
    <source>
        <dbReference type="RuleBase" id="RU000363"/>
    </source>
</evidence>
<dbReference type="Pfam" id="PF00106">
    <property type="entry name" value="adh_short"/>
    <property type="match status" value="1"/>
</dbReference>
<dbReference type="Gene3D" id="3.40.50.720">
    <property type="entry name" value="NAD(P)-binding Rossmann-like Domain"/>
    <property type="match status" value="1"/>
</dbReference>
<dbReference type="InterPro" id="IPR002347">
    <property type="entry name" value="SDR_fam"/>
</dbReference>
<keyword evidence="2" id="KW-0560">Oxidoreductase</keyword>
<dbReference type="PRINTS" id="PR00081">
    <property type="entry name" value="GDHRDH"/>
</dbReference>
<dbReference type="OrthoDB" id="9804774at2"/>
<proteinExistence type="inferred from homology"/>
<dbReference type="PANTHER" id="PTHR45024">
    <property type="entry name" value="DEHYDROGENASES, SHORT CHAIN"/>
    <property type="match status" value="1"/>
</dbReference>
<evidence type="ECO:0000256" key="2">
    <source>
        <dbReference type="ARBA" id="ARBA00023002"/>
    </source>
</evidence>
<organism evidence="5 6">
    <name type="scientific">Fulvimonas soli</name>
    <dbReference type="NCBI Taxonomy" id="155197"/>
    <lineage>
        <taxon>Bacteria</taxon>
        <taxon>Pseudomonadati</taxon>
        <taxon>Pseudomonadota</taxon>
        <taxon>Gammaproteobacteria</taxon>
        <taxon>Lysobacterales</taxon>
        <taxon>Rhodanobacteraceae</taxon>
        <taxon>Fulvimonas</taxon>
    </lineage>
</organism>
<reference evidence="5 6" key="1">
    <citation type="submission" date="2018-05" db="EMBL/GenBank/DDBJ databases">
        <title>Genomic Encyclopedia of Type Strains, Phase IV (KMG-IV): sequencing the most valuable type-strain genomes for metagenomic binning, comparative biology and taxonomic classification.</title>
        <authorList>
            <person name="Goeker M."/>
        </authorList>
    </citation>
    <scope>NUCLEOTIDE SEQUENCE [LARGE SCALE GENOMIC DNA]</scope>
    <source>
        <strain evidence="5 6">DSM 14263</strain>
    </source>
</reference>
<dbReference type="EMBL" id="QGHC01000003">
    <property type="protein sequence ID" value="PWK91916.1"/>
    <property type="molecule type" value="Genomic_DNA"/>
</dbReference>
<dbReference type="SMART" id="SM00822">
    <property type="entry name" value="PKS_KR"/>
    <property type="match status" value="1"/>
</dbReference>
<comment type="similarity">
    <text evidence="1 3">Belongs to the short-chain dehydrogenases/reductases (SDR) family.</text>
</comment>
<evidence type="ECO:0000313" key="5">
    <source>
        <dbReference type="EMBL" id="PWK91916.1"/>
    </source>
</evidence>
<evidence type="ECO:0000259" key="4">
    <source>
        <dbReference type="SMART" id="SM00822"/>
    </source>
</evidence>
<dbReference type="AlphaFoldDB" id="A0A316IGW2"/>